<dbReference type="SUPFAM" id="SSF55811">
    <property type="entry name" value="Nudix"/>
    <property type="match status" value="1"/>
</dbReference>
<protein>
    <submittedName>
        <fullName evidence="5">8-oxo-dGTP diphosphatase</fullName>
        <ecNumber evidence="5">3.6.1.55</ecNumber>
    </submittedName>
</protein>
<evidence type="ECO:0000259" key="4">
    <source>
        <dbReference type="PROSITE" id="PS51462"/>
    </source>
</evidence>
<dbReference type="InterPro" id="IPR020476">
    <property type="entry name" value="Nudix_hydrolase"/>
</dbReference>
<dbReference type="PANTHER" id="PTHR43736:SF1">
    <property type="entry name" value="DIHYDRONEOPTERIN TRIPHOSPHATE DIPHOSPHATASE"/>
    <property type="match status" value="1"/>
</dbReference>
<dbReference type="Gene3D" id="3.90.79.10">
    <property type="entry name" value="Nucleoside Triphosphate Pyrophosphohydrolase"/>
    <property type="match status" value="1"/>
</dbReference>
<dbReference type="EMBL" id="JADBEJ010000006">
    <property type="protein sequence ID" value="MBE1580460.1"/>
    <property type="molecule type" value="Genomic_DNA"/>
</dbReference>
<evidence type="ECO:0000256" key="1">
    <source>
        <dbReference type="ARBA" id="ARBA00005582"/>
    </source>
</evidence>
<evidence type="ECO:0000256" key="3">
    <source>
        <dbReference type="SAM" id="MobiDB-lite"/>
    </source>
</evidence>
<proteinExistence type="inferred from homology"/>
<gene>
    <name evidence="5" type="ORF">H4W30_007541</name>
</gene>
<keyword evidence="6" id="KW-1185">Reference proteome</keyword>
<dbReference type="EC" id="3.6.1.55" evidence="5"/>
<reference evidence="5 6" key="1">
    <citation type="submission" date="2020-10" db="EMBL/GenBank/DDBJ databases">
        <title>Sequencing the genomes of 1000 actinobacteria strains.</title>
        <authorList>
            <person name="Klenk H.-P."/>
        </authorList>
    </citation>
    <scope>NUCLEOTIDE SEQUENCE [LARGE SCALE GENOMIC DNA]</scope>
    <source>
        <strain evidence="5 6">DSM 46661</strain>
    </source>
</reference>
<dbReference type="Proteomes" id="UP000656548">
    <property type="component" value="Unassembled WGS sequence"/>
</dbReference>
<evidence type="ECO:0000313" key="6">
    <source>
        <dbReference type="Proteomes" id="UP000656548"/>
    </source>
</evidence>
<feature type="domain" description="Nudix hydrolase" evidence="4">
    <location>
        <begin position="9"/>
        <end position="144"/>
    </location>
</feature>
<name>A0ABR9LID8_9PSEU</name>
<sequence>MSASPEATATRYTADMVLFTERGGVLMVLLIDRRWDPYQGKAALPGGHRDPGESDERAARRECREETGIDAPQELIQVGVYNERGRDPRGDYSTTAFSAVLPDAPDPVPDSDAEAAAWRPVHEVLEGDRLAFDHRRILTDAVAAQRHNIAALLNIQH</sequence>
<dbReference type="PRINTS" id="PR00502">
    <property type="entry name" value="NUDIXFAMILY"/>
</dbReference>
<evidence type="ECO:0000313" key="5">
    <source>
        <dbReference type="EMBL" id="MBE1580460.1"/>
    </source>
</evidence>
<keyword evidence="2 5" id="KW-0378">Hydrolase</keyword>
<organism evidence="5 6">
    <name type="scientific">Amycolatopsis roodepoortensis</name>
    <dbReference type="NCBI Taxonomy" id="700274"/>
    <lineage>
        <taxon>Bacteria</taxon>
        <taxon>Bacillati</taxon>
        <taxon>Actinomycetota</taxon>
        <taxon>Actinomycetes</taxon>
        <taxon>Pseudonocardiales</taxon>
        <taxon>Pseudonocardiaceae</taxon>
        <taxon>Amycolatopsis</taxon>
    </lineage>
</organism>
<evidence type="ECO:0000256" key="2">
    <source>
        <dbReference type="ARBA" id="ARBA00022801"/>
    </source>
</evidence>
<dbReference type="InterPro" id="IPR000086">
    <property type="entry name" value="NUDIX_hydrolase_dom"/>
</dbReference>
<dbReference type="PANTHER" id="PTHR43736">
    <property type="entry name" value="ADP-RIBOSE PYROPHOSPHATASE"/>
    <property type="match status" value="1"/>
</dbReference>
<feature type="region of interest" description="Disordered" evidence="3">
    <location>
        <begin position="42"/>
        <end position="61"/>
    </location>
</feature>
<comment type="caution">
    <text evidence="5">The sequence shown here is derived from an EMBL/GenBank/DDBJ whole genome shotgun (WGS) entry which is preliminary data.</text>
</comment>
<dbReference type="RefSeq" id="WP_225950761.1">
    <property type="nucleotide sequence ID" value="NZ_JADBEJ010000006.1"/>
</dbReference>
<comment type="similarity">
    <text evidence="1">Belongs to the Nudix hydrolase family.</text>
</comment>
<accession>A0ABR9LID8</accession>
<feature type="compositionally biased region" description="Basic and acidic residues" evidence="3">
    <location>
        <begin position="47"/>
        <end position="61"/>
    </location>
</feature>
<dbReference type="PROSITE" id="PS51462">
    <property type="entry name" value="NUDIX"/>
    <property type="match status" value="1"/>
</dbReference>
<dbReference type="Pfam" id="PF00293">
    <property type="entry name" value="NUDIX"/>
    <property type="match status" value="1"/>
</dbReference>
<dbReference type="CDD" id="cd18873">
    <property type="entry name" value="NUDIX_NadM_like"/>
    <property type="match status" value="1"/>
</dbReference>
<dbReference type="InterPro" id="IPR015797">
    <property type="entry name" value="NUDIX_hydrolase-like_dom_sf"/>
</dbReference>
<dbReference type="GO" id="GO:0035539">
    <property type="term" value="F:8-oxo-7,8-dihydrodeoxyguanosine triphosphate pyrophosphatase activity"/>
    <property type="evidence" value="ECO:0007669"/>
    <property type="project" value="UniProtKB-EC"/>
</dbReference>